<dbReference type="GO" id="GO:0001716">
    <property type="term" value="F:L-amino-acid oxidase activity"/>
    <property type="evidence" value="ECO:0007669"/>
    <property type="project" value="TreeGrafter"/>
</dbReference>
<dbReference type="SUPFAM" id="SSF54373">
    <property type="entry name" value="FAD-linked reductases, C-terminal domain"/>
    <property type="match status" value="1"/>
</dbReference>
<dbReference type="Gene3D" id="1.20.1440.240">
    <property type="match status" value="1"/>
</dbReference>
<sequence length="672" mass="75197">MSASQPIVGQSISFRRPFDVEKGGLHNIHVEYHDDVDGELTIVYGSCEVNSPTQAHHQVGRTHIGNHPAAKRHLEWEEQRPTKFVWITPSDINSGCLHAFANGRLVGRSETVAVNAKKHSRRATFSDVAEPLGAWFDGVAYMKQKEPDDAFVAATKKKSFGILGGGISGLMTSLMLDSVGIHNWKIIESSNRLGGRIRTTYLNNTSPADYQYTELGPMRFPVSVKDSDTNETYQIMDHRMVFQLADVLNEMNAGNDSLQVKFIPWIQSSANTPVTTSKRRPDGTWPGKTEVAEDPEYAAEETVYSNATAVAEAEKALEEVQGMTSERIKFYATNVFKAHKQAVEEGLFDFSEVEFLRYVMKTDLNVTDEVASTDSLSAMWEYDTVYFMATEWRTIDGGLSRLPAAFENLVKGRVLFNSKIHGVKYNDDSDTLTVSYRPAGKNPRDVSSSTEEFDYVFNTVPLNLLRFWELPAYSSLMQRAIERYNFGNAAKVAIQYETRFWEHLEHPIYGGCGSVNNPLIGQICYPSFNINSTGPGVLLASYISSTDADAACAMSAEEHVAYVQQAVVDIHGSVAEDNWTGNWDRQCWKLDENHAGSWASPLVNQQNLYIPAFWRTEFNTVFIGEHTSVTHAWIFSALESAARGTVQMLLDLGLVDEAKQITETWMARWISV</sequence>
<dbReference type="Pfam" id="PF01593">
    <property type="entry name" value="Amino_oxidase"/>
    <property type="match status" value="1"/>
</dbReference>
<protein>
    <submittedName>
        <fullName evidence="2">L-amino-acid oxidase</fullName>
    </submittedName>
</protein>
<evidence type="ECO:0000313" key="3">
    <source>
        <dbReference type="Proteomes" id="UP000777438"/>
    </source>
</evidence>
<dbReference type="Proteomes" id="UP000777438">
    <property type="component" value="Unassembled WGS sequence"/>
</dbReference>
<evidence type="ECO:0000259" key="1">
    <source>
        <dbReference type="Pfam" id="PF01593"/>
    </source>
</evidence>
<accession>A0A9P8WJN7</accession>
<evidence type="ECO:0000313" key="2">
    <source>
        <dbReference type="EMBL" id="KAH6900567.1"/>
    </source>
</evidence>
<dbReference type="InterPro" id="IPR002937">
    <property type="entry name" value="Amino_oxidase"/>
</dbReference>
<dbReference type="InterPro" id="IPR036188">
    <property type="entry name" value="FAD/NAD-bd_sf"/>
</dbReference>
<dbReference type="InterPro" id="IPR050281">
    <property type="entry name" value="Flavin_monoamine_oxidase"/>
</dbReference>
<dbReference type="Gene3D" id="3.90.660.10">
    <property type="match status" value="1"/>
</dbReference>
<dbReference type="OrthoDB" id="7777654at2759"/>
<dbReference type="SUPFAM" id="SSF51905">
    <property type="entry name" value="FAD/NAD(P)-binding domain"/>
    <property type="match status" value="1"/>
</dbReference>
<dbReference type="AlphaFoldDB" id="A0A9P8WJN7"/>
<dbReference type="PANTHER" id="PTHR10742">
    <property type="entry name" value="FLAVIN MONOAMINE OXIDASE"/>
    <property type="match status" value="1"/>
</dbReference>
<dbReference type="EMBL" id="JAGPYM010000001">
    <property type="protein sequence ID" value="KAH6900567.1"/>
    <property type="molecule type" value="Genomic_DNA"/>
</dbReference>
<comment type="caution">
    <text evidence="2">The sequence shown here is derived from an EMBL/GenBank/DDBJ whole genome shotgun (WGS) entry which is preliminary data.</text>
</comment>
<feature type="domain" description="Amine oxidase" evidence="1">
    <location>
        <begin position="167"/>
        <end position="644"/>
    </location>
</feature>
<proteinExistence type="predicted"/>
<dbReference type="GO" id="GO:0009063">
    <property type="term" value="P:amino acid catabolic process"/>
    <property type="evidence" value="ECO:0007669"/>
    <property type="project" value="TreeGrafter"/>
</dbReference>
<organism evidence="2 3">
    <name type="scientific">Thelonectria olida</name>
    <dbReference type="NCBI Taxonomy" id="1576542"/>
    <lineage>
        <taxon>Eukaryota</taxon>
        <taxon>Fungi</taxon>
        <taxon>Dikarya</taxon>
        <taxon>Ascomycota</taxon>
        <taxon>Pezizomycotina</taxon>
        <taxon>Sordariomycetes</taxon>
        <taxon>Hypocreomycetidae</taxon>
        <taxon>Hypocreales</taxon>
        <taxon>Nectriaceae</taxon>
        <taxon>Thelonectria</taxon>
    </lineage>
</organism>
<reference evidence="2 3" key="1">
    <citation type="journal article" date="2021" name="Nat. Commun.">
        <title>Genetic determinants of endophytism in the Arabidopsis root mycobiome.</title>
        <authorList>
            <person name="Mesny F."/>
            <person name="Miyauchi S."/>
            <person name="Thiergart T."/>
            <person name="Pickel B."/>
            <person name="Atanasova L."/>
            <person name="Karlsson M."/>
            <person name="Huettel B."/>
            <person name="Barry K.W."/>
            <person name="Haridas S."/>
            <person name="Chen C."/>
            <person name="Bauer D."/>
            <person name="Andreopoulos W."/>
            <person name="Pangilinan J."/>
            <person name="LaButti K."/>
            <person name="Riley R."/>
            <person name="Lipzen A."/>
            <person name="Clum A."/>
            <person name="Drula E."/>
            <person name="Henrissat B."/>
            <person name="Kohler A."/>
            <person name="Grigoriev I.V."/>
            <person name="Martin F.M."/>
            <person name="Hacquard S."/>
        </authorList>
    </citation>
    <scope>NUCLEOTIDE SEQUENCE [LARGE SCALE GENOMIC DNA]</scope>
    <source>
        <strain evidence="2 3">MPI-CAGE-CH-0241</strain>
    </source>
</reference>
<keyword evidence="3" id="KW-1185">Reference proteome</keyword>
<name>A0A9P8WJN7_9HYPO</name>
<gene>
    <name evidence="2" type="ORF">B0T10DRAFT_431410</name>
</gene>
<dbReference type="PANTHER" id="PTHR10742:SF382">
    <property type="entry name" value="AMINE OXIDASE DOMAIN-CONTAINING PROTEIN"/>
    <property type="match status" value="1"/>
</dbReference>
<dbReference type="Gene3D" id="3.50.50.60">
    <property type="entry name" value="FAD/NAD(P)-binding domain"/>
    <property type="match status" value="1"/>
</dbReference>